<keyword evidence="6" id="KW-1185">Reference proteome</keyword>
<dbReference type="CDD" id="cd02440">
    <property type="entry name" value="AdoMet_MTases"/>
    <property type="match status" value="1"/>
</dbReference>
<dbReference type="PANTHER" id="PTHR44943:SF8">
    <property type="entry name" value="TPR REPEAT-CONTAINING PROTEIN MJ0263"/>
    <property type="match status" value="1"/>
</dbReference>
<dbReference type="Gene3D" id="1.25.40.10">
    <property type="entry name" value="Tetratricopeptide repeat domain"/>
    <property type="match status" value="2"/>
</dbReference>
<gene>
    <name evidence="5" type="ORF">TBK1r_27950</name>
</gene>
<dbReference type="SUPFAM" id="SSF48452">
    <property type="entry name" value="TPR-like"/>
    <property type="match status" value="1"/>
</dbReference>
<feature type="repeat" description="TPR" evidence="3">
    <location>
        <begin position="77"/>
        <end position="110"/>
    </location>
</feature>
<feature type="repeat" description="TPR" evidence="3">
    <location>
        <begin position="111"/>
        <end position="144"/>
    </location>
</feature>
<dbReference type="SMART" id="SM00028">
    <property type="entry name" value="TPR"/>
    <property type="match status" value="6"/>
</dbReference>
<evidence type="ECO:0000256" key="1">
    <source>
        <dbReference type="ARBA" id="ARBA00022737"/>
    </source>
</evidence>
<name>A0ABX5XQC3_9BACT</name>
<dbReference type="InterPro" id="IPR011990">
    <property type="entry name" value="TPR-like_helical_dom_sf"/>
</dbReference>
<dbReference type="PROSITE" id="PS50293">
    <property type="entry name" value="TPR_REGION"/>
    <property type="match status" value="2"/>
</dbReference>
<dbReference type="SUPFAM" id="SSF53335">
    <property type="entry name" value="S-adenosyl-L-methionine-dependent methyltransferases"/>
    <property type="match status" value="1"/>
</dbReference>
<evidence type="ECO:0000313" key="6">
    <source>
        <dbReference type="Proteomes" id="UP000318081"/>
    </source>
</evidence>
<dbReference type="InterPro" id="IPR013217">
    <property type="entry name" value="Methyltransf_12"/>
</dbReference>
<feature type="repeat" description="TPR" evidence="3">
    <location>
        <begin position="43"/>
        <end position="76"/>
    </location>
</feature>
<dbReference type="Proteomes" id="UP000318081">
    <property type="component" value="Chromosome"/>
</dbReference>
<dbReference type="Gene3D" id="3.40.50.150">
    <property type="entry name" value="Vaccinia Virus protein VP39"/>
    <property type="match status" value="1"/>
</dbReference>
<dbReference type="InterPro" id="IPR051685">
    <property type="entry name" value="Ycf3/AcsC/BcsC/TPR_MFPF"/>
</dbReference>
<evidence type="ECO:0000259" key="4">
    <source>
        <dbReference type="Pfam" id="PF08242"/>
    </source>
</evidence>
<dbReference type="InterPro" id="IPR019734">
    <property type="entry name" value="TPR_rpt"/>
</dbReference>
<evidence type="ECO:0000256" key="2">
    <source>
        <dbReference type="ARBA" id="ARBA00022803"/>
    </source>
</evidence>
<feature type="repeat" description="TPR" evidence="3">
    <location>
        <begin position="179"/>
        <end position="212"/>
    </location>
</feature>
<feature type="domain" description="Methyltransferase type 12" evidence="4">
    <location>
        <begin position="283"/>
        <end position="372"/>
    </location>
</feature>
<organism evidence="5 6">
    <name type="scientific">Stieleria magnilauensis</name>
    <dbReference type="NCBI Taxonomy" id="2527963"/>
    <lineage>
        <taxon>Bacteria</taxon>
        <taxon>Pseudomonadati</taxon>
        <taxon>Planctomycetota</taxon>
        <taxon>Planctomycetia</taxon>
        <taxon>Pirellulales</taxon>
        <taxon>Pirellulaceae</taxon>
        <taxon>Stieleria</taxon>
    </lineage>
</organism>
<dbReference type="Pfam" id="PF14559">
    <property type="entry name" value="TPR_19"/>
    <property type="match status" value="1"/>
</dbReference>
<dbReference type="RefSeq" id="WP_145211284.1">
    <property type="nucleotide sequence ID" value="NZ_CP036432.1"/>
</dbReference>
<reference evidence="5 6" key="1">
    <citation type="submission" date="2019-02" db="EMBL/GenBank/DDBJ databases">
        <title>Deep-cultivation of Planctomycetes and their phenomic and genomic characterization uncovers novel biology.</title>
        <authorList>
            <person name="Wiegand S."/>
            <person name="Jogler M."/>
            <person name="Boedeker C."/>
            <person name="Pinto D."/>
            <person name="Vollmers J."/>
            <person name="Rivas-Marin E."/>
            <person name="Kohn T."/>
            <person name="Peeters S.H."/>
            <person name="Heuer A."/>
            <person name="Rast P."/>
            <person name="Oberbeckmann S."/>
            <person name="Bunk B."/>
            <person name="Jeske O."/>
            <person name="Meyerdierks A."/>
            <person name="Storesund J.E."/>
            <person name="Kallscheuer N."/>
            <person name="Luecker S."/>
            <person name="Lage O.M."/>
            <person name="Pohl T."/>
            <person name="Merkel B.J."/>
            <person name="Hornburger P."/>
            <person name="Mueller R.-W."/>
            <person name="Bruemmer F."/>
            <person name="Labrenz M."/>
            <person name="Spormann A.M."/>
            <person name="Op den Camp H."/>
            <person name="Overmann J."/>
            <person name="Amann R."/>
            <person name="Jetten M.S.M."/>
            <person name="Mascher T."/>
            <person name="Medema M.H."/>
            <person name="Devos D.P."/>
            <person name="Kaster A.-K."/>
            <person name="Ovreas L."/>
            <person name="Rohde M."/>
            <person name="Galperin M.Y."/>
            <person name="Jogler C."/>
        </authorList>
    </citation>
    <scope>NUCLEOTIDE SEQUENCE [LARGE SCALE GENOMIC DNA]</scope>
    <source>
        <strain evidence="5 6">TBK1r</strain>
    </source>
</reference>
<dbReference type="Pfam" id="PF08242">
    <property type="entry name" value="Methyltransf_12"/>
    <property type="match status" value="1"/>
</dbReference>
<accession>A0ABX5XQC3</accession>
<dbReference type="PROSITE" id="PS50005">
    <property type="entry name" value="TPR"/>
    <property type="match status" value="5"/>
</dbReference>
<dbReference type="Pfam" id="PF13424">
    <property type="entry name" value="TPR_12"/>
    <property type="match status" value="1"/>
</dbReference>
<dbReference type="Pfam" id="PF00515">
    <property type="entry name" value="TPR_1"/>
    <property type="match status" value="1"/>
</dbReference>
<proteinExistence type="predicted"/>
<evidence type="ECO:0000256" key="3">
    <source>
        <dbReference type="PROSITE-ProRule" id="PRU00339"/>
    </source>
</evidence>
<evidence type="ECO:0000313" key="5">
    <source>
        <dbReference type="EMBL" id="QDV83852.1"/>
    </source>
</evidence>
<sequence length="446" mass="49155">MASEASTESKELLKQAIASHRDGDLTRSESLYKQVLELDPKQTDAMQLLGVIAAQLGNTPLAIERVNQSIAINPNQPGALNNLGNMLVREERYEEAMDAFERAIHFAPDDTQSHLHLGHVFGYLHRHLDAYTAYTRATELSPEDATAWHSLGAAFEKLGRLDDAVEAYQKSIAISTEYVAPRDGLGRALRLAGRLDEALEVYQQWLAMDPGNPIAEHFILVCGAPENVPERASQDYVKQTFDGFADTFDSLLSRLDYCVPERLGKIADSLVADKDRGTLRIADLGCGTGLCGPYLRDLASHLVGVDLSPMMLAKAKERNQYDELVEAELTQYLIDCSEPFDLIVSADTLIYIGDLRPTFDAAAAAIRAGGALVFSIEKLESETAPDDPDHFRLGTSGRYQHTEACIRNWLQARGFTVNACTETEVRKEGHDSVTGYLFTATRNSTD</sequence>
<dbReference type="InterPro" id="IPR029063">
    <property type="entry name" value="SAM-dependent_MTases_sf"/>
</dbReference>
<keyword evidence="1" id="KW-0677">Repeat</keyword>
<dbReference type="PANTHER" id="PTHR44943">
    <property type="entry name" value="CELLULOSE SYNTHASE OPERON PROTEIN C"/>
    <property type="match status" value="1"/>
</dbReference>
<dbReference type="EMBL" id="CP036432">
    <property type="protein sequence ID" value="QDV83852.1"/>
    <property type="molecule type" value="Genomic_DNA"/>
</dbReference>
<protein>
    <submittedName>
        <fullName evidence="5">Lipoprotein NlpI</fullName>
    </submittedName>
</protein>
<feature type="repeat" description="TPR" evidence="3">
    <location>
        <begin position="145"/>
        <end position="178"/>
    </location>
</feature>
<keyword evidence="5" id="KW-0449">Lipoprotein</keyword>
<keyword evidence="2 3" id="KW-0802">TPR repeat</keyword>